<gene>
    <name evidence="2" type="ORF">WA026_011317</name>
</gene>
<organism evidence="2 3">
    <name type="scientific">Henosepilachna vigintioctopunctata</name>
    <dbReference type="NCBI Taxonomy" id="420089"/>
    <lineage>
        <taxon>Eukaryota</taxon>
        <taxon>Metazoa</taxon>
        <taxon>Ecdysozoa</taxon>
        <taxon>Arthropoda</taxon>
        <taxon>Hexapoda</taxon>
        <taxon>Insecta</taxon>
        <taxon>Pterygota</taxon>
        <taxon>Neoptera</taxon>
        <taxon>Endopterygota</taxon>
        <taxon>Coleoptera</taxon>
        <taxon>Polyphaga</taxon>
        <taxon>Cucujiformia</taxon>
        <taxon>Coccinelloidea</taxon>
        <taxon>Coccinellidae</taxon>
        <taxon>Epilachninae</taxon>
        <taxon>Epilachnini</taxon>
        <taxon>Henosepilachna</taxon>
    </lineage>
</organism>
<sequence length="138" mass="15946">MLKFIFDTTIFSFGGVYYKQREGTPMGSLVSPIVAQYIVDYILNKSIEQFPFQVPFCKKFVDDIMTSVPRNCINEALQILNAVDSSVVQGTDDNENMNDIDQSETKEWKEHIEEHIIYTSLPYLKNMTQGLRDFFITP</sequence>
<feature type="domain" description="Reverse transcriptase" evidence="1">
    <location>
        <begin position="1"/>
        <end position="123"/>
    </location>
</feature>
<dbReference type="PROSITE" id="PS50878">
    <property type="entry name" value="RT_POL"/>
    <property type="match status" value="1"/>
</dbReference>
<dbReference type="InterPro" id="IPR000477">
    <property type="entry name" value="RT_dom"/>
</dbReference>
<evidence type="ECO:0000259" key="1">
    <source>
        <dbReference type="PROSITE" id="PS50878"/>
    </source>
</evidence>
<dbReference type="AlphaFoldDB" id="A0AAW1U8E8"/>
<evidence type="ECO:0000313" key="3">
    <source>
        <dbReference type="Proteomes" id="UP001431783"/>
    </source>
</evidence>
<comment type="caution">
    <text evidence="2">The sequence shown here is derived from an EMBL/GenBank/DDBJ whole genome shotgun (WGS) entry which is preliminary data.</text>
</comment>
<protein>
    <recommendedName>
        <fullName evidence="1">Reverse transcriptase domain-containing protein</fullName>
    </recommendedName>
</protein>
<evidence type="ECO:0000313" key="2">
    <source>
        <dbReference type="EMBL" id="KAK9876196.1"/>
    </source>
</evidence>
<dbReference type="Proteomes" id="UP001431783">
    <property type="component" value="Unassembled WGS sequence"/>
</dbReference>
<dbReference type="PANTHER" id="PTHR21301:SF10">
    <property type="entry name" value="REVERSE TRANSCRIPTASE DOMAIN-CONTAINING PROTEIN"/>
    <property type="match status" value="1"/>
</dbReference>
<keyword evidence="3" id="KW-1185">Reference proteome</keyword>
<dbReference type="EMBL" id="JARQZJ010000035">
    <property type="protein sequence ID" value="KAK9876196.1"/>
    <property type="molecule type" value="Genomic_DNA"/>
</dbReference>
<dbReference type="PANTHER" id="PTHR21301">
    <property type="entry name" value="REVERSE TRANSCRIPTASE"/>
    <property type="match status" value="1"/>
</dbReference>
<name>A0AAW1U8E8_9CUCU</name>
<proteinExistence type="predicted"/>
<reference evidence="2 3" key="1">
    <citation type="submission" date="2023-03" db="EMBL/GenBank/DDBJ databases">
        <title>Genome insight into feeding habits of ladybird beetles.</title>
        <authorList>
            <person name="Li H.-S."/>
            <person name="Huang Y.-H."/>
            <person name="Pang H."/>
        </authorList>
    </citation>
    <scope>NUCLEOTIDE SEQUENCE [LARGE SCALE GENOMIC DNA]</scope>
    <source>
        <strain evidence="2">SYSU_2023b</strain>
        <tissue evidence="2">Whole body</tissue>
    </source>
</reference>
<accession>A0AAW1U8E8</accession>